<dbReference type="EMBL" id="ASGP02000008">
    <property type="protein sequence ID" value="KAH9493484.1"/>
    <property type="molecule type" value="Genomic_DNA"/>
</dbReference>
<keyword evidence="3" id="KW-1185">Reference proteome</keyword>
<protein>
    <submittedName>
        <fullName evidence="2">Serine/threonine-protein kinase D1</fullName>
    </submittedName>
</protein>
<dbReference type="InterPro" id="IPR057764">
    <property type="entry name" value="Ubiquitin_PRKD1-3_N"/>
</dbReference>
<dbReference type="Proteomes" id="UP000790347">
    <property type="component" value="Unassembled WGS sequence"/>
</dbReference>
<sequence>MNLTCIHNGDIINCHQSTVILSFTSSSVNSDCFSVTPIPSPSASLSPSNTIYKMAATEICINMQAGLVKDLVKVDTAELTLKTLKEYACNFIDRKVGFDSRTIQLMPQLTIGSCQLEIDCF</sequence>
<dbReference type="AlphaFoldDB" id="A0A922KYS8"/>
<keyword evidence="2" id="KW-0808">Transferase</keyword>
<comment type="caution">
    <text evidence="2">The sequence shown here is derived from an EMBL/GenBank/DDBJ whole genome shotgun (WGS) entry which is preliminary data.</text>
</comment>
<accession>A0A922KYS8</accession>
<reference evidence="2" key="2">
    <citation type="journal article" date="2022" name="Res Sq">
        <title>Comparative Genomics Reveals Insights into the Divergent Evolution of Astigmatic Mites and Household Pest Adaptations.</title>
        <authorList>
            <person name="Xiong Q."/>
            <person name="Wan A.T.-Y."/>
            <person name="Liu X.-Y."/>
            <person name="Fung C.S.-H."/>
            <person name="Xiao X."/>
            <person name="Malainual N."/>
            <person name="Hou J."/>
            <person name="Wang L."/>
            <person name="Wang M."/>
            <person name="Yang K."/>
            <person name="Cui Y."/>
            <person name="Leung E."/>
            <person name="Nong W."/>
            <person name="Shin S.-K."/>
            <person name="Au S."/>
            <person name="Jeong K.Y."/>
            <person name="Chew F.T."/>
            <person name="Hui J."/>
            <person name="Leung T.F."/>
            <person name="Tungtrongchitr A."/>
            <person name="Zhong N."/>
            <person name="Liu Z."/>
            <person name="Tsui S."/>
        </authorList>
    </citation>
    <scope>NUCLEOTIDE SEQUENCE</scope>
    <source>
        <strain evidence="2">Derf</strain>
        <tissue evidence="2">Whole organism</tissue>
    </source>
</reference>
<gene>
    <name evidence="2" type="primary">PRKD1_1</name>
    <name evidence="2" type="ORF">DERF_014227</name>
</gene>
<dbReference type="GO" id="GO:0016301">
    <property type="term" value="F:kinase activity"/>
    <property type="evidence" value="ECO:0007669"/>
    <property type="project" value="UniProtKB-KW"/>
</dbReference>
<feature type="domain" description="Serine/threonine-protein kinase D1-3-like ubiquitin-like" evidence="1">
    <location>
        <begin position="59"/>
        <end position="97"/>
    </location>
</feature>
<keyword evidence="2" id="KW-0418">Kinase</keyword>
<name>A0A922KYS8_DERFA</name>
<organism evidence="2 3">
    <name type="scientific">Dermatophagoides farinae</name>
    <name type="common">American house dust mite</name>
    <dbReference type="NCBI Taxonomy" id="6954"/>
    <lineage>
        <taxon>Eukaryota</taxon>
        <taxon>Metazoa</taxon>
        <taxon>Ecdysozoa</taxon>
        <taxon>Arthropoda</taxon>
        <taxon>Chelicerata</taxon>
        <taxon>Arachnida</taxon>
        <taxon>Acari</taxon>
        <taxon>Acariformes</taxon>
        <taxon>Sarcoptiformes</taxon>
        <taxon>Astigmata</taxon>
        <taxon>Psoroptidia</taxon>
        <taxon>Analgoidea</taxon>
        <taxon>Pyroglyphidae</taxon>
        <taxon>Dermatophagoidinae</taxon>
        <taxon>Dermatophagoides</taxon>
    </lineage>
</organism>
<evidence type="ECO:0000313" key="3">
    <source>
        <dbReference type="Proteomes" id="UP000790347"/>
    </source>
</evidence>
<evidence type="ECO:0000259" key="1">
    <source>
        <dbReference type="Pfam" id="PF25525"/>
    </source>
</evidence>
<reference evidence="2" key="1">
    <citation type="submission" date="2013-05" db="EMBL/GenBank/DDBJ databases">
        <authorList>
            <person name="Yim A.K.Y."/>
            <person name="Chan T.F."/>
            <person name="Ji K.M."/>
            <person name="Liu X.Y."/>
            <person name="Zhou J.W."/>
            <person name="Li R.Q."/>
            <person name="Yang K.Y."/>
            <person name="Li J."/>
            <person name="Li M."/>
            <person name="Law P.T.W."/>
            <person name="Wu Y.L."/>
            <person name="Cai Z.L."/>
            <person name="Qin H."/>
            <person name="Bao Y."/>
            <person name="Leung R.K.K."/>
            <person name="Ng P.K.S."/>
            <person name="Zou J."/>
            <person name="Zhong X.J."/>
            <person name="Ran P.X."/>
            <person name="Zhong N.S."/>
            <person name="Liu Z.G."/>
            <person name="Tsui S.K.W."/>
        </authorList>
    </citation>
    <scope>NUCLEOTIDE SEQUENCE</scope>
    <source>
        <strain evidence="2">Derf</strain>
        <tissue evidence="2">Whole organism</tissue>
    </source>
</reference>
<proteinExistence type="predicted"/>
<dbReference type="Pfam" id="PF25525">
    <property type="entry name" value="Ubiquitin_PRKD1_N"/>
    <property type="match status" value="1"/>
</dbReference>
<evidence type="ECO:0000313" key="2">
    <source>
        <dbReference type="EMBL" id="KAH9493484.1"/>
    </source>
</evidence>